<dbReference type="Proteomes" id="UP000007319">
    <property type="component" value="Plasmid AZOBR_p2"/>
</dbReference>
<dbReference type="AlphaFoldDB" id="A0A9P1NQG4"/>
<organism evidence="1 2">
    <name type="scientific">Azospirillum baldaniorum</name>
    <dbReference type="NCBI Taxonomy" id="1064539"/>
    <lineage>
        <taxon>Bacteria</taxon>
        <taxon>Pseudomonadati</taxon>
        <taxon>Pseudomonadota</taxon>
        <taxon>Alphaproteobacteria</taxon>
        <taxon>Rhodospirillales</taxon>
        <taxon>Azospirillaceae</taxon>
        <taxon>Azospirillum</taxon>
    </lineage>
</organism>
<dbReference type="EMBL" id="HE577329">
    <property type="protein sequence ID" value="CCD01971.1"/>
    <property type="molecule type" value="Genomic_DNA"/>
</dbReference>
<name>A0A9P1NQG4_9PROT</name>
<sequence>MTPTVTAGVTGQGQQVSLLVTQNRTRNQNH</sequence>
<dbReference type="KEGG" id="abs:AZOBR_p270167"/>
<proteinExistence type="predicted"/>
<keyword evidence="1" id="KW-0614">Plasmid</keyword>
<evidence type="ECO:0000313" key="2">
    <source>
        <dbReference type="Proteomes" id="UP000007319"/>
    </source>
</evidence>
<protein>
    <submittedName>
        <fullName evidence="1">Uncharacterized protein</fullName>
    </submittedName>
</protein>
<gene>
    <name evidence="1" type="ORF">AZOBR_p270167</name>
</gene>
<geneLocation type="plasmid" evidence="1 2">
    <name>AZOBR_p2</name>
</geneLocation>
<reference evidence="1 2" key="1">
    <citation type="journal article" date="2011" name="PLoS Genet.">
        <title>Azospirillum genomes reveal transition of bacteria from aquatic to terrestrial environments.</title>
        <authorList>
            <person name="Wisniewski-Dye F."/>
            <person name="Borziak K."/>
            <person name="Khalsa-Moyers G."/>
            <person name="Alexandre G."/>
            <person name="Sukharnikov L.O."/>
            <person name="Wuichet K."/>
            <person name="Hurst G.B."/>
            <person name="McDonald W.H."/>
            <person name="Robertson J.S."/>
            <person name="Barbe V."/>
            <person name="Calteau A."/>
            <person name="Rouy Z."/>
            <person name="Mangenot S."/>
            <person name="Prigent-Combaret C."/>
            <person name="Normand P."/>
            <person name="Boyer M."/>
            <person name="Siguier P."/>
            <person name="Dessaux Y."/>
            <person name="Elmerich C."/>
            <person name="Condemine G."/>
            <person name="Krishnen G."/>
            <person name="Kennedy I."/>
            <person name="Paterson A.H."/>
            <person name="Gonzalez V."/>
            <person name="Mavingui P."/>
            <person name="Zhulin I.B."/>
        </authorList>
    </citation>
    <scope>NUCLEOTIDE SEQUENCE [LARGE SCALE GENOMIC DNA]</scope>
    <source>
        <strain evidence="1 2">Sp245</strain>
    </source>
</reference>
<accession>A0A9P1NQG4</accession>
<evidence type="ECO:0000313" key="1">
    <source>
        <dbReference type="EMBL" id="CCD01971.1"/>
    </source>
</evidence>
<keyword evidence="2" id="KW-1185">Reference proteome</keyword>